<feature type="non-terminal residue" evidence="1">
    <location>
        <position position="1"/>
    </location>
</feature>
<dbReference type="AlphaFoldDB" id="A0A4Y2J6L6"/>
<name>A0A4Y2J6L6_ARAVE</name>
<comment type="caution">
    <text evidence="1">The sequence shown here is derived from an EMBL/GenBank/DDBJ whole genome shotgun (WGS) entry which is preliminary data.</text>
</comment>
<keyword evidence="2" id="KW-1185">Reference proteome</keyword>
<evidence type="ECO:0000313" key="1">
    <source>
        <dbReference type="EMBL" id="GBM85565.1"/>
    </source>
</evidence>
<dbReference type="Proteomes" id="UP000499080">
    <property type="component" value="Unassembled WGS sequence"/>
</dbReference>
<protein>
    <submittedName>
        <fullName evidence="1">Uncharacterized protein</fullName>
    </submittedName>
</protein>
<sequence>NGKRWGMQGTIDDVSRGHEHSYEISWGHERPNYGVSRDNGDVYDEIDSLGKFDLEVSMNLHPEYEKHEAVCEHN</sequence>
<accession>A0A4Y2J6L6</accession>
<dbReference type="EMBL" id="BGPR01109320">
    <property type="protein sequence ID" value="GBM85565.1"/>
    <property type="molecule type" value="Genomic_DNA"/>
</dbReference>
<proteinExistence type="predicted"/>
<reference evidence="1 2" key="1">
    <citation type="journal article" date="2019" name="Sci. Rep.">
        <title>Orb-weaving spider Araneus ventricosus genome elucidates the spidroin gene catalogue.</title>
        <authorList>
            <person name="Kono N."/>
            <person name="Nakamura H."/>
            <person name="Ohtoshi R."/>
            <person name="Moran D.A.P."/>
            <person name="Shinohara A."/>
            <person name="Yoshida Y."/>
            <person name="Fujiwara M."/>
            <person name="Mori M."/>
            <person name="Tomita M."/>
            <person name="Arakawa K."/>
        </authorList>
    </citation>
    <scope>NUCLEOTIDE SEQUENCE [LARGE SCALE GENOMIC DNA]</scope>
</reference>
<evidence type="ECO:0000313" key="2">
    <source>
        <dbReference type="Proteomes" id="UP000499080"/>
    </source>
</evidence>
<organism evidence="1 2">
    <name type="scientific">Araneus ventricosus</name>
    <name type="common">Orbweaver spider</name>
    <name type="synonym">Epeira ventricosa</name>
    <dbReference type="NCBI Taxonomy" id="182803"/>
    <lineage>
        <taxon>Eukaryota</taxon>
        <taxon>Metazoa</taxon>
        <taxon>Ecdysozoa</taxon>
        <taxon>Arthropoda</taxon>
        <taxon>Chelicerata</taxon>
        <taxon>Arachnida</taxon>
        <taxon>Araneae</taxon>
        <taxon>Araneomorphae</taxon>
        <taxon>Entelegynae</taxon>
        <taxon>Araneoidea</taxon>
        <taxon>Araneidae</taxon>
        <taxon>Araneus</taxon>
    </lineage>
</organism>
<gene>
    <name evidence="1" type="ORF">AVEN_78263_1</name>
</gene>